<protein>
    <submittedName>
        <fullName evidence="3">Replication protein H</fullName>
    </submittedName>
</protein>
<reference evidence="3" key="1">
    <citation type="journal article" date="2023" name="Front. Microbiol.">
        <title>Genomic-based phylogenetic and metabolic analyses of the genus Natronomonas, and description of Natronomonas aquatica sp. nov.</title>
        <authorList>
            <person name="Garcia-Roldan A."/>
            <person name="Duran-Viseras A."/>
            <person name="de la Haba R.R."/>
            <person name="Corral P."/>
            <person name="Sanchez-Porro C."/>
            <person name="Ventosa A."/>
        </authorList>
    </citation>
    <scope>NUCLEOTIDE SEQUENCE</scope>
    <source>
        <strain evidence="3">F2-12</strain>
    </source>
</reference>
<dbReference type="RefSeq" id="WP_256030889.1">
    <property type="nucleotide sequence ID" value="NZ_JAHLKM010000037.1"/>
</dbReference>
<dbReference type="Pfam" id="PF19134">
    <property type="entry name" value="DUF5817"/>
    <property type="match status" value="1"/>
</dbReference>
<dbReference type="Pfam" id="PF22798">
    <property type="entry name" value="DUF5817_CT"/>
    <property type="match status" value="1"/>
</dbReference>
<gene>
    <name evidence="3" type="ORF">KM295_15125</name>
</gene>
<dbReference type="Proteomes" id="UP001139494">
    <property type="component" value="Unassembled WGS sequence"/>
</dbReference>
<evidence type="ECO:0000313" key="3">
    <source>
        <dbReference type="EMBL" id="MCQ4334785.1"/>
    </source>
</evidence>
<evidence type="ECO:0000259" key="2">
    <source>
        <dbReference type="Pfam" id="PF22798"/>
    </source>
</evidence>
<sequence>MYRVVGCRNCQALWTVEGRPETTQCPRCRTRYRLEKLRSFAETETSAAAARVRSAMLAERSDDGEFVDPEEIDIDAVGMDEVAFLSASGVDPDAVAAAEERIEGSGRSRSRKQVVLDGLEELDEPTAAELTAYAEAAGLEEGFVERALDRLRRAGEVTRTDEGYRKL</sequence>
<dbReference type="EMBL" id="JAHLKM010000037">
    <property type="protein sequence ID" value="MCQ4334785.1"/>
    <property type="molecule type" value="Genomic_DNA"/>
</dbReference>
<dbReference type="Gene3D" id="3.90.820.10">
    <property type="entry name" value="Structural Genomics, Unknown Function 30-nov-00 1gh9 Mol_id"/>
    <property type="match status" value="1"/>
</dbReference>
<evidence type="ECO:0000259" key="1">
    <source>
        <dbReference type="Pfam" id="PF19134"/>
    </source>
</evidence>
<dbReference type="InterPro" id="IPR043855">
    <property type="entry name" value="DUF5817"/>
</dbReference>
<organism evidence="3 4">
    <name type="scientific">Natronomonas aquatica</name>
    <dbReference type="NCBI Taxonomy" id="2841590"/>
    <lineage>
        <taxon>Archaea</taxon>
        <taxon>Methanobacteriati</taxon>
        <taxon>Methanobacteriota</taxon>
        <taxon>Stenosarchaea group</taxon>
        <taxon>Halobacteria</taxon>
        <taxon>Halobacteriales</taxon>
        <taxon>Natronomonadaceae</taxon>
        <taxon>Natronomonas</taxon>
    </lineage>
</organism>
<dbReference type="InterPro" id="IPR036388">
    <property type="entry name" value="WH-like_DNA-bd_sf"/>
</dbReference>
<keyword evidence="4" id="KW-1185">Reference proteome</keyword>
<evidence type="ECO:0000313" key="4">
    <source>
        <dbReference type="Proteomes" id="UP001139494"/>
    </source>
</evidence>
<accession>A0A9R1CVA6</accession>
<dbReference type="AlphaFoldDB" id="A0A9R1CVA6"/>
<name>A0A9R1CVA6_9EURY</name>
<feature type="domain" description="DUF5817" evidence="1">
    <location>
        <begin position="2"/>
        <end position="58"/>
    </location>
</feature>
<comment type="caution">
    <text evidence="3">The sequence shown here is derived from an EMBL/GenBank/DDBJ whole genome shotgun (WGS) entry which is preliminary data.</text>
</comment>
<proteinExistence type="predicted"/>
<dbReference type="InterPro" id="IPR053849">
    <property type="entry name" value="DUF5817_C"/>
</dbReference>
<feature type="domain" description="DUF5817" evidence="2">
    <location>
        <begin position="113"/>
        <end position="165"/>
    </location>
</feature>
<dbReference type="Gene3D" id="1.10.10.10">
    <property type="entry name" value="Winged helix-like DNA-binding domain superfamily/Winged helix DNA-binding domain"/>
    <property type="match status" value="1"/>
</dbReference>